<sequence>MQDSCISFSLPSTTPSNTIHSLPLLRFPPPISFVIFATPTQSHPSISTIGLISVLISAPSTPSPPPPPLYTLIRSILVSLHHYPFTYTSHSLPYPPHHHDNLYPFLHLPPPLALLPFSPPPPLPFHLGTPLTPCFTLPSPPTLYHLYPRSPPPSTPCTAPLLPSSTTTPSPRYSPLTPCFALPSPPTLYHLYPRSPPASSATPCPASLVPFARPCSAY</sequence>
<comment type="caution">
    <text evidence="1">The sequence shown here is derived from an EMBL/GenBank/DDBJ whole genome shotgun (WGS) entry which is preliminary data.</text>
</comment>
<protein>
    <submittedName>
        <fullName evidence="1">Uncharacterized protein</fullName>
    </submittedName>
</protein>
<name>A0AAE1BKL8_PETCI</name>
<keyword evidence="2" id="KW-1185">Reference proteome</keyword>
<reference evidence="1" key="1">
    <citation type="submission" date="2023-10" db="EMBL/GenBank/DDBJ databases">
        <title>Genome assemblies of two species of porcelain crab, Petrolisthes cinctipes and Petrolisthes manimaculis (Anomura: Porcellanidae).</title>
        <authorList>
            <person name="Angst P."/>
        </authorList>
    </citation>
    <scope>NUCLEOTIDE SEQUENCE</scope>
    <source>
        <strain evidence="1">PB745_01</strain>
        <tissue evidence="1">Gill</tissue>
    </source>
</reference>
<organism evidence="1 2">
    <name type="scientific">Petrolisthes cinctipes</name>
    <name type="common">Flat porcelain crab</name>
    <dbReference type="NCBI Taxonomy" id="88211"/>
    <lineage>
        <taxon>Eukaryota</taxon>
        <taxon>Metazoa</taxon>
        <taxon>Ecdysozoa</taxon>
        <taxon>Arthropoda</taxon>
        <taxon>Crustacea</taxon>
        <taxon>Multicrustacea</taxon>
        <taxon>Malacostraca</taxon>
        <taxon>Eumalacostraca</taxon>
        <taxon>Eucarida</taxon>
        <taxon>Decapoda</taxon>
        <taxon>Pleocyemata</taxon>
        <taxon>Anomura</taxon>
        <taxon>Galatheoidea</taxon>
        <taxon>Porcellanidae</taxon>
        <taxon>Petrolisthes</taxon>
    </lineage>
</organism>
<proteinExistence type="predicted"/>
<dbReference type="Proteomes" id="UP001286313">
    <property type="component" value="Unassembled WGS sequence"/>
</dbReference>
<gene>
    <name evidence="1" type="ORF">Pcinc_040888</name>
</gene>
<evidence type="ECO:0000313" key="1">
    <source>
        <dbReference type="EMBL" id="KAK3852532.1"/>
    </source>
</evidence>
<accession>A0AAE1BKL8</accession>
<dbReference type="AlphaFoldDB" id="A0AAE1BKL8"/>
<dbReference type="EMBL" id="JAWQEG010007375">
    <property type="protein sequence ID" value="KAK3852532.1"/>
    <property type="molecule type" value="Genomic_DNA"/>
</dbReference>
<evidence type="ECO:0000313" key="2">
    <source>
        <dbReference type="Proteomes" id="UP001286313"/>
    </source>
</evidence>